<reference evidence="1" key="1">
    <citation type="submission" date="2021-02" db="EMBL/GenBank/DDBJ databases">
        <authorList>
            <person name="Dougan E. K."/>
            <person name="Rhodes N."/>
            <person name="Thang M."/>
            <person name="Chan C."/>
        </authorList>
    </citation>
    <scope>NUCLEOTIDE SEQUENCE</scope>
</reference>
<proteinExistence type="predicted"/>
<dbReference type="EMBL" id="CAJNJA010009148">
    <property type="protein sequence ID" value="CAE7243708.1"/>
    <property type="molecule type" value="Genomic_DNA"/>
</dbReference>
<feature type="non-terminal residue" evidence="1">
    <location>
        <position position="1"/>
    </location>
</feature>
<dbReference type="Proteomes" id="UP000601435">
    <property type="component" value="Unassembled WGS sequence"/>
</dbReference>
<evidence type="ECO:0000313" key="1">
    <source>
        <dbReference type="EMBL" id="CAE7243708.1"/>
    </source>
</evidence>
<comment type="caution">
    <text evidence="1">The sequence shown here is derived from an EMBL/GenBank/DDBJ whole genome shotgun (WGS) entry which is preliminary data.</text>
</comment>
<evidence type="ECO:0000313" key="2">
    <source>
        <dbReference type="Proteomes" id="UP000601435"/>
    </source>
</evidence>
<gene>
    <name evidence="1" type="primary">amtB</name>
    <name evidence="1" type="ORF">SNEC2469_LOCUS4606</name>
</gene>
<accession>A0A812LET9</accession>
<feature type="non-terminal residue" evidence="1">
    <location>
        <position position="82"/>
    </location>
</feature>
<name>A0A812LET9_9DINO</name>
<keyword evidence="2" id="KW-1185">Reference proteome</keyword>
<sequence>RGALCTVLQQNPEALDRPRLLVQAMDALAKTQSAEEGLMKAISKQIVYHMVDFSVKDLAITANACQRMLVKDGAILESLVRQ</sequence>
<dbReference type="OrthoDB" id="438270at2759"/>
<organism evidence="1 2">
    <name type="scientific">Symbiodinium necroappetens</name>
    <dbReference type="NCBI Taxonomy" id="1628268"/>
    <lineage>
        <taxon>Eukaryota</taxon>
        <taxon>Sar</taxon>
        <taxon>Alveolata</taxon>
        <taxon>Dinophyceae</taxon>
        <taxon>Suessiales</taxon>
        <taxon>Symbiodiniaceae</taxon>
        <taxon>Symbiodinium</taxon>
    </lineage>
</organism>
<dbReference type="AlphaFoldDB" id="A0A812LET9"/>
<protein>
    <submittedName>
        <fullName evidence="1">AmtB protein</fullName>
    </submittedName>
</protein>